<dbReference type="InterPro" id="IPR014001">
    <property type="entry name" value="Helicase_ATP-bd"/>
</dbReference>
<sequence>MDTNNYFITSNANILDNEEQLRSIQLKAYTDLCEHFLINQSKEHAVAVLPTGSGKTGLMAIAPFGVSKGRVLIITPQLVIKDHVLESLDPSSPDNFWLKRGVFNDARSLPVVTEYDKETNEEELINSNIVILNIHKVSQGKNSLINKVDSDFFDMIIIDEAHHSPAKSWTDALNYFSDAKVLKVTGTPFRSDRKEIEGKMVVNVRLGYAMREGIVKTLKNFVLKPETVYLTIDGDESKTYTIKELREEGIKDEDFIRRSVALSNGCNKQIVDSSISELKKRTFNSEIPHKIIAVCCSIFHSGKVEQLYNDAGMRTVVIHSKLSKKDKQEALRKVESHQADVVIHVAMLGEGYDHPFLSVAAIFRPYKSLAPYSQFIGRILRKVENPVRPIDDIGSVVAHRDLGLDSLWSEYQKEHEYSSIIDKVKENDREEERLLRKIKTQPKDNQIGEVLTEGTLLTDEEFYEQTLAAKDYENYLEDIRIKAEQLKAIFPHKSDASLKEMAEQEYSPVAFNPLLKNPKKYRETLRKQFSDDVQFNIPAELLVEFQLNKEDNCLKDLKVNKRFKATINKPKLDNAGIISVYLNDVLYAKFGSRGQWKLSDYMHAQEELGRIVKHLKFLIENLKEEYK</sequence>
<gene>
    <name evidence="3" type="ORF">AN965_09895</name>
</gene>
<dbReference type="PANTHER" id="PTHR47396">
    <property type="entry name" value="TYPE I RESTRICTION ENZYME ECOKI R PROTEIN"/>
    <property type="match status" value="1"/>
</dbReference>
<keyword evidence="3" id="KW-0067">ATP-binding</keyword>
<proteinExistence type="predicted"/>
<name>A0A9D5DUX5_9BACI</name>
<organism evidence="3 4">
    <name type="scientific">Alkalicoccobacillus plakortidis</name>
    <dbReference type="NCBI Taxonomy" id="444060"/>
    <lineage>
        <taxon>Bacteria</taxon>
        <taxon>Bacillati</taxon>
        <taxon>Bacillota</taxon>
        <taxon>Bacilli</taxon>
        <taxon>Bacillales</taxon>
        <taxon>Bacillaceae</taxon>
        <taxon>Alkalicoccobacillus</taxon>
    </lineage>
</organism>
<dbReference type="InterPro" id="IPR050742">
    <property type="entry name" value="Helicase_Restrict-Modif_Enz"/>
</dbReference>
<dbReference type="GO" id="GO:0004386">
    <property type="term" value="F:helicase activity"/>
    <property type="evidence" value="ECO:0007669"/>
    <property type="project" value="UniProtKB-KW"/>
</dbReference>
<evidence type="ECO:0000313" key="4">
    <source>
        <dbReference type="Proteomes" id="UP000051061"/>
    </source>
</evidence>
<dbReference type="GO" id="GO:0005524">
    <property type="term" value="F:ATP binding"/>
    <property type="evidence" value="ECO:0007669"/>
    <property type="project" value="InterPro"/>
</dbReference>
<dbReference type="SUPFAM" id="SSF52540">
    <property type="entry name" value="P-loop containing nucleoside triphosphate hydrolases"/>
    <property type="match status" value="1"/>
</dbReference>
<protein>
    <submittedName>
        <fullName evidence="3">RNA helicase</fullName>
    </submittedName>
</protein>
<dbReference type="PANTHER" id="PTHR47396:SF1">
    <property type="entry name" value="ATP-DEPENDENT HELICASE IRC3-RELATED"/>
    <property type="match status" value="1"/>
</dbReference>
<dbReference type="Gene3D" id="3.40.50.300">
    <property type="entry name" value="P-loop containing nucleotide triphosphate hydrolases"/>
    <property type="match status" value="2"/>
</dbReference>
<reference evidence="3 4" key="1">
    <citation type="submission" date="2015-09" db="EMBL/GenBank/DDBJ databases">
        <title>Genome sequencing project for genomic taxonomy and phylogenomics of Bacillus-like bacteria.</title>
        <authorList>
            <person name="Liu B."/>
            <person name="Wang J."/>
            <person name="Zhu Y."/>
            <person name="Liu G."/>
            <person name="Chen Q."/>
            <person name="Chen Z."/>
            <person name="Lan J."/>
            <person name="Che J."/>
            <person name="Ge C."/>
            <person name="Shi H."/>
            <person name="Pan Z."/>
            <person name="Liu X."/>
        </authorList>
    </citation>
    <scope>NUCLEOTIDE SEQUENCE [LARGE SCALE GENOMIC DNA]</scope>
    <source>
        <strain evidence="3 4">DSM 19153</strain>
    </source>
</reference>
<dbReference type="PROSITE" id="PS51194">
    <property type="entry name" value="HELICASE_CTER"/>
    <property type="match status" value="1"/>
</dbReference>
<dbReference type="SMART" id="SM00490">
    <property type="entry name" value="HELICc"/>
    <property type="match status" value="1"/>
</dbReference>
<dbReference type="InterPro" id="IPR027417">
    <property type="entry name" value="P-loop_NTPase"/>
</dbReference>
<comment type="caution">
    <text evidence="3">The sequence shown here is derived from an EMBL/GenBank/DDBJ whole genome shotgun (WGS) entry which is preliminary data.</text>
</comment>
<dbReference type="SMART" id="SM00487">
    <property type="entry name" value="DEXDc"/>
    <property type="match status" value="1"/>
</dbReference>
<evidence type="ECO:0000313" key="3">
    <source>
        <dbReference type="EMBL" id="KQL57250.1"/>
    </source>
</evidence>
<evidence type="ECO:0000259" key="1">
    <source>
        <dbReference type="PROSITE" id="PS51192"/>
    </source>
</evidence>
<keyword evidence="3" id="KW-0378">Hydrolase</keyword>
<keyword evidence="3" id="KW-0547">Nucleotide-binding</keyword>
<accession>A0A9D5DUX5</accession>
<dbReference type="InterPro" id="IPR001650">
    <property type="entry name" value="Helicase_C-like"/>
</dbReference>
<evidence type="ECO:0000259" key="2">
    <source>
        <dbReference type="PROSITE" id="PS51194"/>
    </source>
</evidence>
<feature type="domain" description="Helicase ATP-binding" evidence="1">
    <location>
        <begin position="36"/>
        <end position="206"/>
    </location>
</feature>
<dbReference type="GO" id="GO:0005829">
    <property type="term" value="C:cytosol"/>
    <property type="evidence" value="ECO:0007669"/>
    <property type="project" value="TreeGrafter"/>
</dbReference>
<dbReference type="AlphaFoldDB" id="A0A9D5DUX5"/>
<dbReference type="Pfam" id="PF04851">
    <property type="entry name" value="ResIII"/>
    <property type="match status" value="1"/>
</dbReference>
<dbReference type="PROSITE" id="PS51192">
    <property type="entry name" value="HELICASE_ATP_BIND_1"/>
    <property type="match status" value="1"/>
</dbReference>
<dbReference type="Proteomes" id="UP000051061">
    <property type="component" value="Unassembled WGS sequence"/>
</dbReference>
<dbReference type="InterPro" id="IPR006935">
    <property type="entry name" value="Helicase/UvrB_N"/>
</dbReference>
<keyword evidence="3" id="KW-0347">Helicase</keyword>
<dbReference type="EMBL" id="LJJD01000016">
    <property type="protein sequence ID" value="KQL57250.1"/>
    <property type="molecule type" value="Genomic_DNA"/>
</dbReference>
<keyword evidence="4" id="KW-1185">Reference proteome</keyword>
<dbReference type="Pfam" id="PF00271">
    <property type="entry name" value="Helicase_C"/>
    <property type="match status" value="1"/>
</dbReference>
<dbReference type="GO" id="GO:0003677">
    <property type="term" value="F:DNA binding"/>
    <property type="evidence" value="ECO:0007669"/>
    <property type="project" value="InterPro"/>
</dbReference>
<feature type="domain" description="Helicase C-terminal" evidence="2">
    <location>
        <begin position="270"/>
        <end position="432"/>
    </location>
</feature>
<dbReference type="GO" id="GO:0016787">
    <property type="term" value="F:hydrolase activity"/>
    <property type="evidence" value="ECO:0007669"/>
    <property type="project" value="InterPro"/>
</dbReference>